<sequence length="260" mass="29886">MTARRVFAFGHSHLGPLIAAYEQQKRTSDLSYELTTYQFLRNDRPHIVKIDKTWQYNPEIERELTDIIVELRPDLVVMMLQGEQIILTGLTVPEKYYDCFFPGDQDTAANHAYEIIPFDLMLKATLLRYELIGNFIPRIRHCLPDASLACCPPPPAEDVRQILQTDTKHAEIAETIERFGLPPAPWRQRIWKLHTLALRTLYQSNRIRFLEPPYASFDPGGFLRPEFRSDLFHGNINYGKALLQQISGVLCEGLVEGASS</sequence>
<dbReference type="OrthoDB" id="4736604at2"/>
<reference evidence="1 2" key="1">
    <citation type="journal article" date="2018" name="Arch. Microbiol.">
        <title>New insights into the metabolic potential of the phototrophic purple bacterium Rhodopila globiformis DSM 161(T) from its draft genome sequence and evidence for a vanadium-dependent nitrogenase.</title>
        <authorList>
            <person name="Imhoff J.F."/>
            <person name="Rahn T."/>
            <person name="Kunzel S."/>
            <person name="Neulinger S.C."/>
        </authorList>
    </citation>
    <scope>NUCLEOTIDE SEQUENCE [LARGE SCALE GENOMIC DNA]</scope>
    <source>
        <strain evidence="1 2">DSM 161</strain>
    </source>
</reference>
<proteinExistence type="predicted"/>
<evidence type="ECO:0000313" key="1">
    <source>
        <dbReference type="EMBL" id="PPQ28470.1"/>
    </source>
</evidence>
<dbReference type="AlphaFoldDB" id="A0A2S6N1J9"/>
<evidence type="ECO:0000313" key="2">
    <source>
        <dbReference type="Proteomes" id="UP000239724"/>
    </source>
</evidence>
<keyword evidence="2" id="KW-1185">Reference proteome</keyword>
<dbReference type="Proteomes" id="UP000239724">
    <property type="component" value="Unassembled WGS sequence"/>
</dbReference>
<gene>
    <name evidence="1" type="ORF">CCS01_24355</name>
</gene>
<dbReference type="EMBL" id="NHRY01000243">
    <property type="protein sequence ID" value="PPQ28470.1"/>
    <property type="molecule type" value="Genomic_DNA"/>
</dbReference>
<name>A0A2S6N1J9_RHOGL</name>
<organism evidence="1 2">
    <name type="scientific">Rhodopila globiformis</name>
    <name type="common">Rhodopseudomonas globiformis</name>
    <dbReference type="NCBI Taxonomy" id="1071"/>
    <lineage>
        <taxon>Bacteria</taxon>
        <taxon>Pseudomonadati</taxon>
        <taxon>Pseudomonadota</taxon>
        <taxon>Alphaproteobacteria</taxon>
        <taxon>Acetobacterales</taxon>
        <taxon>Acetobacteraceae</taxon>
        <taxon>Rhodopila</taxon>
    </lineage>
</organism>
<dbReference type="RefSeq" id="WP_104521420.1">
    <property type="nucleotide sequence ID" value="NZ_NHRY01000243.1"/>
</dbReference>
<protein>
    <recommendedName>
        <fullName evidence="3">SGNH/GDSL hydrolase family protein</fullName>
    </recommendedName>
</protein>
<accession>A0A2S6N1J9</accession>
<comment type="caution">
    <text evidence="1">The sequence shown here is derived from an EMBL/GenBank/DDBJ whole genome shotgun (WGS) entry which is preliminary data.</text>
</comment>
<evidence type="ECO:0008006" key="3">
    <source>
        <dbReference type="Google" id="ProtNLM"/>
    </source>
</evidence>